<dbReference type="InterPro" id="IPR006058">
    <property type="entry name" value="2Fe2S_fd_BS"/>
</dbReference>
<dbReference type="eggNOG" id="COG1018">
    <property type="taxonomic scope" value="Bacteria"/>
</dbReference>
<dbReference type="GO" id="GO:0046872">
    <property type="term" value="F:metal ion binding"/>
    <property type="evidence" value="ECO:0007669"/>
    <property type="project" value="UniProtKB-KW"/>
</dbReference>
<dbReference type="Gene3D" id="3.40.50.80">
    <property type="entry name" value="Nucleotide-binding domain of ferredoxin-NADP reductase (FNR) module"/>
    <property type="match status" value="1"/>
</dbReference>
<evidence type="ECO:0000256" key="1">
    <source>
        <dbReference type="ARBA" id="ARBA00001974"/>
    </source>
</evidence>
<dbReference type="SUPFAM" id="SSF63380">
    <property type="entry name" value="Riboflavin synthase domain-like"/>
    <property type="match status" value="1"/>
</dbReference>
<sequence length="353" mass="38783">MPEETGFGKNRYHRLQVADVIVETHDSKSVVFTIPKENEELFSYKAGQFLTLKVPYDGKNLIRCYSLASSPDVDSEHKVTIKRVVDGRISNWINDDVKPGDFIDVMPPAGIFYLNDGDNDVVLFGGGSGVTPVISILKTALKKTRRKVKLVYANRDEQSVIFKEELAALESGHKDRLQVIYLFDNVDGFLSEERVIQEVTGHDGGEFYVCGPGPFMDTVENTLLKLGEDKRRIHVERFVSPPDPEEAAAQEAAARAAVSGSTVTAFEVYLDGETQEVPYESGDTLLQSMLKAGIDAPFSCEEGMCAACICTVEGGDTVLGNNEVLSREELDEGLTLACQCRPVSGPLKVVFED</sequence>
<dbReference type="PANTHER" id="PTHR47354:SF8">
    <property type="entry name" value="1,2-PHENYLACETYL-COA EPOXIDASE, SUBUNIT E"/>
    <property type="match status" value="1"/>
</dbReference>
<dbReference type="Pfam" id="PF00111">
    <property type="entry name" value="Fer2"/>
    <property type="match status" value="1"/>
</dbReference>
<dbReference type="InterPro" id="IPR001041">
    <property type="entry name" value="2Fe-2S_ferredoxin-type"/>
</dbReference>
<dbReference type="InterPro" id="IPR017938">
    <property type="entry name" value="Riboflavin_synthase-like_b-brl"/>
</dbReference>
<dbReference type="SUPFAM" id="SSF52343">
    <property type="entry name" value="Ferredoxin reductase-like, C-terminal NADP-linked domain"/>
    <property type="match status" value="1"/>
</dbReference>
<keyword evidence="5" id="KW-0274">FAD</keyword>
<evidence type="ECO:0000256" key="4">
    <source>
        <dbReference type="ARBA" id="ARBA00022723"/>
    </source>
</evidence>
<dbReference type="PROSITE" id="PS51384">
    <property type="entry name" value="FAD_FR"/>
    <property type="match status" value="1"/>
</dbReference>
<dbReference type="PANTHER" id="PTHR47354">
    <property type="entry name" value="NADH OXIDOREDUCTASE HCR"/>
    <property type="match status" value="1"/>
</dbReference>
<dbReference type="SUPFAM" id="SSF54292">
    <property type="entry name" value="2Fe-2S ferredoxin-like"/>
    <property type="match status" value="1"/>
</dbReference>
<dbReference type="PROSITE" id="PS00197">
    <property type="entry name" value="2FE2S_FER_1"/>
    <property type="match status" value="1"/>
</dbReference>
<dbReference type="PRINTS" id="PR00409">
    <property type="entry name" value="PHDIOXRDTASE"/>
</dbReference>
<dbReference type="PRINTS" id="PR00371">
    <property type="entry name" value="FPNCR"/>
</dbReference>
<evidence type="ECO:0000256" key="2">
    <source>
        <dbReference type="ARBA" id="ARBA00022630"/>
    </source>
</evidence>
<dbReference type="InterPro" id="IPR012675">
    <property type="entry name" value="Beta-grasp_dom_sf"/>
</dbReference>
<dbReference type="InterPro" id="IPR008333">
    <property type="entry name" value="Cbr1-like_FAD-bd_dom"/>
</dbReference>
<dbReference type="PROSITE" id="PS51085">
    <property type="entry name" value="2FE2S_FER_2"/>
    <property type="match status" value="1"/>
</dbReference>
<evidence type="ECO:0000256" key="7">
    <source>
        <dbReference type="ARBA" id="ARBA00023004"/>
    </source>
</evidence>
<keyword evidence="6" id="KW-0560">Oxidoreductase</keyword>
<reference evidence="12 13" key="1">
    <citation type="submission" date="2014-06" db="EMBL/GenBank/DDBJ databases">
        <title>Whole Genome Sequences of Three Symbiotic Endozoicomonas Bacteria.</title>
        <authorList>
            <person name="Neave M.J."/>
            <person name="Apprill A."/>
            <person name="Voolstra C.R."/>
        </authorList>
    </citation>
    <scope>NUCLEOTIDE SEQUENCE [LARGE SCALE GENOMIC DNA]</scope>
    <source>
        <strain evidence="12 13">LMG 24815</strain>
    </source>
</reference>
<keyword evidence="7" id="KW-0408">Iron</keyword>
<dbReference type="InterPro" id="IPR001709">
    <property type="entry name" value="Flavoprot_Pyr_Nucl_cyt_Rdtase"/>
</dbReference>
<dbReference type="GO" id="GO:0016491">
    <property type="term" value="F:oxidoreductase activity"/>
    <property type="evidence" value="ECO:0007669"/>
    <property type="project" value="UniProtKB-KW"/>
</dbReference>
<dbReference type="GO" id="GO:0050660">
    <property type="term" value="F:flavin adenine dinucleotide binding"/>
    <property type="evidence" value="ECO:0007669"/>
    <property type="project" value="TreeGrafter"/>
</dbReference>
<evidence type="ECO:0000256" key="5">
    <source>
        <dbReference type="ARBA" id="ARBA00022827"/>
    </source>
</evidence>
<feature type="domain" description="FAD-binding FR-type" evidence="11">
    <location>
        <begin position="10"/>
        <end position="115"/>
    </location>
</feature>
<dbReference type="InterPro" id="IPR001433">
    <property type="entry name" value="OxRdtase_FAD/NAD-bd"/>
</dbReference>
<evidence type="ECO:0000256" key="9">
    <source>
        <dbReference type="ARBA" id="ARBA00034078"/>
    </source>
</evidence>
<keyword evidence="13" id="KW-1185">Reference proteome</keyword>
<keyword evidence="4" id="KW-0479">Metal-binding</keyword>
<evidence type="ECO:0000256" key="3">
    <source>
        <dbReference type="ARBA" id="ARBA00022714"/>
    </source>
</evidence>
<dbReference type="Pfam" id="PF00175">
    <property type="entry name" value="NAD_binding_1"/>
    <property type="match status" value="1"/>
</dbReference>
<dbReference type="InterPro" id="IPR036010">
    <property type="entry name" value="2Fe-2S_ferredoxin-like_sf"/>
</dbReference>
<comment type="cofactor">
    <cofactor evidence="9">
        <name>[2Fe-2S] cluster</name>
        <dbReference type="ChEBI" id="CHEBI:190135"/>
    </cofactor>
</comment>
<evidence type="ECO:0000313" key="12">
    <source>
        <dbReference type="EMBL" id="KEQ14592.1"/>
    </source>
</evidence>
<dbReference type="InterPro" id="IPR039261">
    <property type="entry name" value="FNR_nucleotide-bd"/>
</dbReference>
<dbReference type="Gene3D" id="2.40.30.10">
    <property type="entry name" value="Translation factors"/>
    <property type="match status" value="1"/>
</dbReference>
<evidence type="ECO:0000259" key="10">
    <source>
        <dbReference type="PROSITE" id="PS51085"/>
    </source>
</evidence>
<keyword evidence="8" id="KW-0411">Iron-sulfur</keyword>
<proteinExistence type="predicted"/>
<dbReference type="InterPro" id="IPR017927">
    <property type="entry name" value="FAD-bd_FR_type"/>
</dbReference>
<comment type="caution">
    <text evidence="12">The sequence shown here is derived from an EMBL/GenBank/DDBJ whole genome shotgun (WGS) entry which is preliminary data.</text>
</comment>
<dbReference type="EMBL" id="JOKG01000002">
    <property type="protein sequence ID" value="KEQ14592.1"/>
    <property type="molecule type" value="Genomic_DNA"/>
</dbReference>
<keyword evidence="2" id="KW-0285">Flavoprotein</keyword>
<organism evidence="12 13">
    <name type="scientific">Endozoicomonas montiporae</name>
    <dbReference type="NCBI Taxonomy" id="1027273"/>
    <lineage>
        <taxon>Bacteria</taxon>
        <taxon>Pseudomonadati</taxon>
        <taxon>Pseudomonadota</taxon>
        <taxon>Gammaproteobacteria</taxon>
        <taxon>Oceanospirillales</taxon>
        <taxon>Endozoicomonadaceae</taxon>
        <taxon>Endozoicomonas</taxon>
    </lineage>
</organism>
<dbReference type="CDD" id="cd06214">
    <property type="entry name" value="PA_degradation_oxidoreductase_like"/>
    <property type="match status" value="1"/>
</dbReference>
<dbReference type="AlphaFoldDB" id="A0A081N819"/>
<comment type="cofactor">
    <cofactor evidence="1">
        <name>FAD</name>
        <dbReference type="ChEBI" id="CHEBI:57692"/>
    </cofactor>
</comment>
<dbReference type="CDD" id="cd00207">
    <property type="entry name" value="fer2"/>
    <property type="match status" value="1"/>
</dbReference>
<evidence type="ECO:0000313" key="13">
    <source>
        <dbReference type="Proteomes" id="UP000028006"/>
    </source>
</evidence>
<evidence type="ECO:0000256" key="8">
    <source>
        <dbReference type="ARBA" id="ARBA00023014"/>
    </source>
</evidence>
<dbReference type="Proteomes" id="UP000028006">
    <property type="component" value="Unassembled WGS sequence"/>
</dbReference>
<dbReference type="Gene3D" id="3.10.20.30">
    <property type="match status" value="1"/>
</dbReference>
<dbReference type="Pfam" id="PF00970">
    <property type="entry name" value="FAD_binding_6"/>
    <property type="match status" value="1"/>
</dbReference>
<keyword evidence="3" id="KW-0001">2Fe-2S</keyword>
<evidence type="ECO:0000259" key="11">
    <source>
        <dbReference type="PROSITE" id="PS51384"/>
    </source>
</evidence>
<dbReference type="InterPro" id="IPR050415">
    <property type="entry name" value="MRET"/>
</dbReference>
<name>A0A081N819_9GAMM</name>
<feature type="domain" description="2Fe-2S ferredoxin-type" evidence="10">
    <location>
        <begin position="264"/>
        <end position="353"/>
    </location>
</feature>
<gene>
    <name evidence="12" type="ORF">GZ77_09720</name>
</gene>
<protein>
    <submittedName>
        <fullName evidence="12">3-ketosteroid-9-alpha-hydroxylase</fullName>
    </submittedName>
</protein>
<dbReference type="GO" id="GO:0051537">
    <property type="term" value="F:2 iron, 2 sulfur cluster binding"/>
    <property type="evidence" value="ECO:0007669"/>
    <property type="project" value="UniProtKB-KW"/>
</dbReference>
<evidence type="ECO:0000256" key="6">
    <source>
        <dbReference type="ARBA" id="ARBA00023002"/>
    </source>
</evidence>
<accession>A0A081N819</accession>